<protein>
    <submittedName>
        <fullName evidence="1">Uncharacterized protein</fullName>
    </submittedName>
</protein>
<evidence type="ECO:0000313" key="1">
    <source>
        <dbReference type="EMBL" id="MEQ2227732.1"/>
    </source>
</evidence>
<gene>
    <name evidence="1" type="ORF">ILYODFUR_001283</name>
</gene>
<organism evidence="1 2">
    <name type="scientific">Ilyodon furcidens</name>
    <name type="common">goldbreast splitfin</name>
    <dbReference type="NCBI Taxonomy" id="33524"/>
    <lineage>
        <taxon>Eukaryota</taxon>
        <taxon>Metazoa</taxon>
        <taxon>Chordata</taxon>
        <taxon>Craniata</taxon>
        <taxon>Vertebrata</taxon>
        <taxon>Euteleostomi</taxon>
        <taxon>Actinopterygii</taxon>
        <taxon>Neopterygii</taxon>
        <taxon>Teleostei</taxon>
        <taxon>Neoteleostei</taxon>
        <taxon>Acanthomorphata</taxon>
        <taxon>Ovalentaria</taxon>
        <taxon>Atherinomorphae</taxon>
        <taxon>Cyprinodontiformes</taxon>
        <taxon>Goodeidae</taxon>
        <taxon>Ilyodon</taxon>
    </lineage>
</organism>
<reference evidence="1 2" key="1">
    <citation type="submission" date="2021-06" db="EMBL/GenBank/DDBJ databases">
        <authorList>
            <person name="Palmer J.M."/>
        </authorList>
    </citation>
    <scope>NUCLEOTIDE SEQUENCE [LARGE SCALE GENOMIC DNA]</scope>
    <source>
        <strain evidence="2">if_2019</strain>
        <tissue evidence="1">Muscle</tissue>
    </source>
</reference>
<name>A0ABV0T4C4_9TELE</name>
<accession>A0ABV0T4C4</accession>
<dbReference type="Proteomes" id="UP001482620">
    <property type="component" value="Unassembled WGS sequence"/>
</dbReference>
<sequence>MANINIWKYMRLQFSLELSPETFKNHTDLCKWFCSIPSGGTLEFLALSRSSDVSLLTAVPLLVLRRTLNARFNLLKERLLTEERSKFLTAKKTGRREALYKLPQLQHALTCLSLAPANPSSLLERLVLTCRMALQKSGAVNLINLCIYSVIGKPAKF</sequence>
<keyword evidence="2" id="KW-1185">Reference proteome</keyword>
<proteinExistence type="predicted"/>
<evidence type="ECO:0000313" key="2">
    <source>
        <dbReference type="Proteomes" id="UP001482620"/>
    </source>
</evidence>
<dbReference type="EMBL" id="JAHRIQ010023225">
    <property type="protein sequence ID" value="MEQ2227732.1"/>
    <property type="molecule type" value="Genomic_DNA"/>
</dbReference>
<comment type="caution">
    <text evidence="1">The sequence shown here is derived from an EMBL/GenBank/DDBJ whole genome shotgun (WGS) entry which is preliminary data.</text>
</comment>